<evidence type="ECO:0000313" key="3">
    <source>
        <dbReference type="EMBL" id="KKA25313.1"/>
    </source>
</evidence>
<protein>
    <recommendedName>
        <fullName evidence="2">BTB domain-containing protein</fullName>
    </recommendedName>
</protein>
<reference evidence="3 4" key="1">
    <citation type="submission" date="2015-04" db="EMBL/GenBank/DDBJ databases">
        <authorList>
            <person name="Heijne W.H."/>
            <person name="Fedorova N.D."/>
            <person name="Nierman W.C."/>
            <person name="Vollebregt A.W."/>
            <person name="Zhao Z."/>
            <person name="Wu L."/>
            <person name="Kumar M."/>
            <person name="Stam H."/>
            <person name="van den Berg M.A."/>
            <person name="Pel H.J."/>
        </authorList>
    </citation>
    <scope>NUCLEOTIDE SEQUENCE [LARGE SCALE GENOMIC DNA]</scope>
    <source>
        <strain evidence="3 4">CBS 393.64</strain>
    </source>
</reference>
<evidence type="ECO:0000313" key="4">
    <source>
        <dbReference type="Proteomes" id="UP000053958"/>
    </source>
</evidence>
<dbReference type="SUPFAM" id="SSF54695">
    <property type="entry name" value="POZ domain"/>
    <property type="match status" value="1"/>
</dbReference>
<feature type="compositionally biased region" description="Basic and acidic residues" evidence="1">
    <location>
        <begin position="16"/>
        <end position="26"/>
    </location>
</feature>
<dbReference type="AlphaFoldDB" id="A0A0F4Z621"/>
<dbReference type="InterPro" id="IPR011333">
    <property type="entry name" value="SKP1/BTB/POZ_sf"/>
</dbReference>
<dbReference type="Gene3D" id="3.30.710.10">
    <property type="entry name" value="Potassium Channel Kv1.1, Chain A"/>
    <property type="match status" value="1"/>
</dbReference>
<dbReference type="OrthoDB" id="5326346at2759"/>
<comment type="caution">
    <text evidence="3">The sequence shown here is derived from an EMBL/GenBank/DDBJ whole genome shotgun (WGS) entry which is preliminary data.</text>
</comment>
<name>A0A0F4Z621_RASE3</name>
<dbReference type="STRING" id="1408163.A0A0F4Z621"/>
<feature type="region of interest" description="Disordered" evidence="1">
    <location>
        <begin position="1"/>
        <end position="26"/>
    </location>
</feature>
<organism evidence="3 4">
    <name type="scientific">Rasamsonia emersonii (strain ATCC 16479 / CBS 393.64 / IMI 116815)</name>
    <dbReference type="NCBI Taxonomy" id="1408163"/>
    <lineage>
        <taxon>Eukaryota</taxon>
        <taxon>Fungi</taxon>
        <taxon>Dikarya</taxon>
        <taxon>Ascomycota</taxon>
        <taxon>Pezizomycotina</taxon>
        <taxon>Eurotiomycetes</taxon>
        <taxon>Eurotiomycetidae</taxon>
        <taxon>Eurotiales</taxon>
        <taxon>Trichocomaceae</taxon>
        <taxon>Rasamsonia</taxon>
    </lineage>
</organism>
<dbReference type="Proteomes" id="UP000053958">
    <property type="component" value="Unassembled WGS sequence"/>
</dbReference>
<feature type="compositionally biased region" description="Polar residues" evidence="1">
    <location>
        <begin position="1"/>
        <end position="15"/>
    </location>
</feature>
<accession>A0A0F4Z621</accession>
<dbReference type="GeneID" id="25312684"/>
<sequence length="345" mass="38358">MTSDPLNTVAPNSETTPKKDNQKSDTVHVVDPNGDVTLIPGKCGYAMKIQVSSPHLTLASPVFKAMLRGNFAEGKALAETGAIELMLPDDNGEAMLILMNLIHGKFFSVPKAITRGLIGEIAILVDKYQLHEVVHSYTETWMSPQNGNRASPATEFRTNTDYYKFCLEVALIFGSEKVFQLATRKLILQARTPQIGSRLPASSAVFEEINARREQLISSILNEVVQMKSTYDCSNVVKCTEECDMMVLGAFSMALNKLHQLAYGDTGEKLREVSVNDLFEEVKNLRIPSLHFTAEGNYRRFERVNAFEYQAPVPKCGAPKIKLMEAVAKIMDSEQGLNVRSYKKV</sequence>
<proteinExistence type="predicted"/>
<gene>
    <name evidence="3" type="ORF">T310_0630</name>
</gene>
<feature type="domain" description="BTB" evidence="2">
    <location>
        <begin position="34"/>
        <end position="111"/>
    </location>
</feature>
<dbReference type="PROSITE" id="PS50097">
    <property type="entry name" value="BTB"/>
    <property type="match status" value="1"/>
</dbReference>
<evidence type="ECO:0000259" key="2">
    <source>
        <dbReference type="PROSITE" id="PS50097"/>
    </source>
</evidence>
<dbReference type="InterPro" id="IPR000210">
    <property type="entry name" value="BTB/POZ_dom"/>
</dbReference>
<keyword evidence="4" id="KW-1185">Reference proteome</keyword>
<dbReference type="EMBL" id="LASV01000025">
    <property type="protein sequence ID" value="KKA25313.1"/>
    <property type="molecule type" value="Genomic_DNA"/>
</dbReference>
<dbReference type="RefSeq" id="XP_013331925.1">
    <property type="nucleotide sequence ID" value="XM_013476471.1"/>
</dbReference>
<evidence type="ECO:0000256" key="1">
    <source>
        <dbReference type="SAM" id="MobiDB-lite"/>
    </source>
</evidence>